<accession>W1PQ34</accession>
<reference evidence="2" key="1">
    <citation type="journal article" date="2013" name="Science">
        <title>The Amborella genome and the evolution of flowering plants.</title>
        <authorList>
            <consortium name="Amborella Genome Project"/>
        </authorList>
    </citation>
    <scope>NUCLEOTIDE SEQUENCE [LARGE SCALE GENOMIC DNA]</scope>
</reference>
<dbReference type="Gramene" id="ERN12147">
    <property type="protein sequence ID" value="ERN12147"/>
    <property type="gene ID" value="AMTR_s00191p00046080"/>
</dbReference>
<gene>
    <name evidence="1" type="ORF">AMTR_s00191p00046080</name>
</gene>
<evidence type="ECO:0000313" key="2">
    <source>
        <dbReference type="Proteomes" id="UP000017836"/>
    </source>
</evidence>
<proteinExistence type="predicted"/>
<name>W1PQ34_AMBTC</name>
<evidence type="ECO:0000313" key="1">
    <source>
        <dbReference type="EMBL" id="ERN12147.1"/>
    </source>
</evidence>
<dbReference type="EMBL" id="KI392628">
    <property type="protein sequence ID" value="ERN12147.1"/>
    <property type="molecule type" value="Genomic_DNA"/>
</dbReference>
<dbReference type="Proteomes" id="UP000017836">
    <property type="component" value="Unassembled WGS sequence"/>
</dbReference>
<protein>
    <submittedName>
        <fullName evidence="1">Uncharacterized protein</fullName>
    </submittedName>
</protein>
<keyword evidence="2" id="KW-1185">Reference proteome</keyword>
<sequence>MGGMVWKREEAFVYTSFVHLFSTSLSKELDTLFSILLAFAGSIVKEERRFSMITILFASKHLQ</sequence>
<dbReference type="AlphaFoldDB" id="W1PQ34"/>
<dbReference type="HOGENOM" id="CLU_2910868_0_0_1"/>
<organism evidence="1 2">
    <name type="scientific">Amborella trichopoda</name>
    <dbReference type="NCBI Taxonomy" id="13333"/>
    <lineage>
        <taxon>Eukaryota</taxon>
        <taxon>Viridiplantae</taxon>
        <taxon>Streptophyta</taxon>
        <taxon>Embryophyta</taxon>
        <taxon>Tracheophyta</taxon>
        <taxon>Spermatophyta</taxon>
        <taxon>Magnoliopsida</taxon>
        <taxon>Amborellales</taxon>
        <taxon>Amborellaceae</taxon>
        <taxon>Amborella</taxon>
    </lineage>
</organism>